<evidence type="ECO:0000313" key="2">
    <source>
        <dbReference type="EMBL" id="GFS77778.1"/>
    </source>
</evidence>
<dbReference type="InterPro" id="IPR011598">
    <property type="entry name" value="bHLH_dom"/>
</dbReference>
<dbReference type="Proteomes" id="UP000887013">
    <property type="component" value="Unassembled WGS sequence"/>
</dbReference>
<dbReference type="Gene3D" id="4.10.280.10">
    <property type="entry name" value="Helix-loop-helix DNA-binding domain"/>
    <property type="match status" value="1"/>
</dbReference>
<organism evidence="2 3">
    <name type="scientific">Nephila pilipes</name>
    <name type="common">Giant wood spider</name>
    <name type="synonym">Nephila maculata</name>
    <dbReference type="NCBI Taxonomy" id="299642"/>
    <lineage>
        <taxon>Eukaryota</taxon>
        <taxon>Metazoa</taxon>
        <taxon>Ecdysozoa</taxon>
        <taxon>Arthropoda</taxon>
        <taxon>Chelicerata</taxon>
        <taxon>Arachnida</taxon>
        <taxon>Araneae</taxon>
        <taxon>Araneomorphae</taxon>
        <taxon>Entelegynae</taxon>
        <taxon>Araneoidea</taxon>
        <taxon>Nephilidae</taxon>
        <taxon>Nephila</taxon>
    </lineage>
</organism>
<evidence type="ECO:0000313" key="3">
    <source>
        <dbReference type="Proteomes" id="UP000887013"/>
    </source>
</evidence>
<accession>A0A8X6MTV6</accession>
<feature type="non-terminal residue" evidence="2">
    <location>
        <position position="1"/>
    </location>
</feature>
<reference evidence="2" key="1">
    <citation type="submission" date="2020-08" db="EMBL/GenBank/DDBJ databases">
        <title>Multicomponent nature underlies the extraordinary mechanical properties of spider dragline silk.</title>
        <authorList>
            <person name="Kono N."/>
            <person name="Nakamura H."/>
            <person name="Mori M."/>
            <person name="Yoshida Y."/>
            <person name="Ohtoshi R."/>
            <person name="Malay A.D."/>
            <person name="Moran D.A.P."/>
            <person name="Tomita M."/>
            <person name="Numata K."/>
            <person name="Arakawa K."/>
        </authorList>
    </citation>
    <scope>NUCLEOTIDE SEQUENCE</scope>
</reference>
<name>A0A8X6MTV6_NEPPI</name>
<dbReference type="AlphaFoldDB" id="A0A8X6MTV6"/>
<dbReference type="GO" id="GO:0046983">
    <property type="term" value="F:protein dimerization activity"/>
    <property type="evidence" value="ECO:0007669"/>
    <property type="project" value="InterPro"/>
</dbReference>
<protein>
    <recommendedName>
        <fullName evidence="1">BHLH domain-containing protein</fullName>
    </recommendedName>
</protein>
<evidence type="ECO:0000259" key="1">
    <source>
        <dbReference type="PROSITE" id="PS50888"/>
    </source>
</evidence>
<dbReference type="InterPro" id="IPR036638">
    <property type="entry name" value="HLH_DNA-bd_sf"/>
</dbReference>
<feature type="domain" description="BHLH" evidence="1">
    <location>
        <begin position="2"/>
        <end position="38"/>
    </location>
</feature>
<dbReference type="SUPFAM" id="SSF47459">
    <property type="entry name" value="HLH, helix-loop-helix DNA-binding domain"/>
    <property type="match status" value="1"/>
</dbReference>
<comment type="caution">
    <text evidence="2">The sequence shown here is derived from an EMBL/GenBank/DDBJ whole genome shotgun (WGS) entry which is preliminary data.</text>
</comment>
<keyword evidence="3" id="KW-1185">Reference proteome</keyword>
<feature type="non-terminal residue" evidence="2">
    <location>
        <position position="38"/>
    </location>
</feature>
<dbReference type="Pfam" id="PF00010">
    <property type="entry name" value="HLH"/>
    <property type="match status" value="1"/>
</dbReference>
<gene>
    <name evidence="2" type="ORF">NPIL_376231</name>
</gene>
<sequence>TDKSENNSQSEKKRRDKLKDSFDALRRVIPSLRDSNVR</sequence>
<dbReference type="EMBL" id="BMAW01002275">
    <property type="protein sequence ID" value="GFS77778.1"/>
    <property type="molecule type" value="Genomic_DNA"/>
</dbReference>
<dbReference type="PROSITE" id="PS50888">
    <property type="entry name" value="BHLH"/>
    <property type="match status" value="1"/>
</dbReference>
<proteinExistence type="predicted"/>